<name>A0ABR4K8Y0_9EURO</name>
<sequence>MPQLPTGLLSGVVRAVPKLYPHTLFNPAMAHRLPVELWTQIAFYLKDDFSSLPTYARVCRQWQLVFEQLIYQNLQVASEGSEAEKGVIPLLLFQSLMSGPRQYRRSFLNRLQYTITTPHDIQDYRAMKLENRRYSERNPIRDANNQAFSTAIYLLFKILKPWNAHLKVTLAISVRGRDKTLEPETEEAEDLVRWQTVRDGKQWVIPPYHARFPEEGPDPDMPRVTCINELLFKDNYLYQGVWSGAALQIAEHCATLQRLYLDLEEWVRPDHITYIQERRQAVASTLPRLPPTLRSFELNGNREEPWLNILPGLDLLLKLSVTAVAMDFLFPLDGSGAPTPEASALYWPYLESLTLEALPMCLPSGEWLFDYERDPDEEQEIPDPTTGLAIFDNELMQEEAEFVRHKMRIEHFHRLFISIGHAAQRMPAIKVIGTSMVETPSTSLEFTSARGARELVGTKPTLRFESQSGYKPDERVAAAWRFSLGDLEVEDMGPEDLIHVVEAKVTLDRFPANE</sequence>
<reference evidence="1 2" key="1">
    <citation type="submission" date="2024-07" db="EMBL/GenBank/DDBJ databases">
        <title>Section-level genome sequencing and comparative genomics of Aspergillus sections Usti and Cavernicolus.</title>
        <authorList>
            <consortium name="Lawrence Berkeley National Laboratory"/>
            <person name="Nybo J.L."/>
            <person name="Vesth T.C."/>
            <person name="Theobald S."/>
            <person name="Frisvad J.C."/>
            <person name="Larsen T.O."/>
            <person name="Kjaerboelling I."/>
            <person name="Rothschild-Mancinelli K."/>
            <person name="Lyhne E.K."/>
            <person name="Kogle M.E."/>
            <person name="Barry K."/>
            <person name="Clum A."/>
            <person name="Na H."/>
            <person name="Ledsgaard L."/>
            <person name="Lin J."/>
            <person name="Lipzen A."/>
            <person name="Kuo A."/>
            <person name="Riley R."/>
            <person name="Mondo S."/>
            <person name="LaButti K."/>
            <person name="Haridas S."/>
            <person name="Pangalinan J."/>
            <person name="Salamov A.A."/>
            <person name="Simmons B.A."/>
            <person name="Magnuson J.K."/>
            <person name="Chen J."/>
            <person name="Drula E."/>
            <person name="Henrissat B."/>
            <person name="Wiebenga A."/>
            <person name="Lubbers R.J."/>
            <person name="Gomes A.C."/>
            <person name="Macurrencykelacurrency M.R."/>
            <person name="Stajich J."/>
            <person name="Grigoriev I.V."/>
            <person name="Mortensen U.H."/>
            <person name="De vries R.P."/>
            <person name="Baker S.E."/>
            <person name="Andersen M.R."/>
        </authorList>
    </citation>
    <scope>NUCLEOTIDE SEQUENCE [LARGE SCALE GENOMIC DNA]</scope>
    <source>
        <strain evidence="1 2">CBS 756.74</strain>
    </source>
</reference>
<dbReference type="InterPro" id="IPR036047">
    <property type="entry name" value="F-box-like_dom_sf"/>
</dbReference>
<accession>A0ABR4K8Y0</accession>
<dbReference type="RefSeq" id="XP_070898142.1">
    <property type="nucleotide sequence ID" value="XM_071035774.1"/>
</dbReference>
<organism evidence="1 2">
    <name type="scientific">Aspergillus pseudodeflectus</name>
    <dbReference type="NCBI Taxonomy" id="176178"/>
    <lineage>
        <taxon>Eukaryota</taxon>
        <taxon>Fungi</taxon>
        <taxon>Dikarya</taxon>
        <taxon>Ascomycota</taxon>
        <taxon>Pezizomycotina</taxon>
        <taxon>Eurotiomycetes</taxon>
        <taxon>Eurotiomycetidae</taxon>
        <taxon>Eurotiales</taxon>
        <taxon>Aspergillaceae</taxon>
        <taxon>Aspergillus</taxon>
        <taxon>Aspergillus subgen. Nidulantes</taxon>
    </lineage>
</organism>
<keyword evidence="2" id="KW-1185">Reference proteome</keyword>
<comment type="caution">
    <text evidence="1">The sequence shown here is derived from an EMBL/GenBank/DDBJ whole genome shotgun (WGS) entry which is preliminary data.</text>
</comment>
<gene>
    <name evidence="1" type="ORF">BJX68DRAFT_103167</name>
</gene>
<evidence type="ECO:0008006" key="3">
    <source>
        <dbReference type="Google" id="ProtNLM"/>
    </source>
</evidence>
<dbReference type="EMBL" id="JBFXLR010000026">
    <property type="protein sequence ID" value="KAL2848234.1"/>
    <property type="molecule type" value="Genomic_DNA"/>
</dbReference>
<protein>
    <recommendedName>
        <fullName evidence="3">F-box domain-containing protein</fullName>
    </recommendedName>
</protein>
<dbReference type="SUPFAM" id="SSF81383">
    <property type="entry name" value="F-box domain"/>
    <property type="match status" value="1"/>
</dbReference>
<dbReference type="Proteomes" id="UP001610444">
    <property type="component" value="Unassembled WGS sequence"/>
</dbReference>
<dbReference type="GeneID" id="98150938"/>
<evidence type="ECO:0000313" key="2">
    <source>
        <dbReference type="Proteomes" id="UP001610444"/>
    </source>
</evidence>
<evidence type="ECO:0000313" key="1">
    <source>
        <dbReference type="EMBL" id="KAL2848234.1"/>
    </source>
</evidence>
<proteinExistence type="predicted"/>